<feature type="region of interest" description="Disordered" evidence="1">
    <location>
        <begin position="472"/>
        <end position="509"/>
    </location>
</feature>
<feature type="compositionally biased region" description="Polar residues" evidence="1">
    <location>
        <begin position="785"/>
        <end position="808"/>
    </location>
</feature>
<accession>A0A8E2JJ44</accession>
<feature type="compositionally biased region" description="Low complexity" evidence="1">
    <location>
        <begin position="868"/>
        <end position="878"/>
    </location>
</feature>
<sequence>MPRYYCTGTRVRLSVANLAATIHPDPQQKKGTIAQSNVENAEHILRNGRILSETVVPVAAEDGKEDRGRLHFLGKDKNIPFMMVHAGADLFKVVREQDTGSRRGSGRQPLVKSLQDSAYSALPTTPREPEAEQIEESFQDGHQEGRRKTGPSTRNNPQASNLNLSIAPSEPLYRNSPTSSIYHALKLPEPEMIPQALCLQILLSPETFLRDFSSPHKPRDLKIDVLFNGVLANSNFISNRERNNLQNRSLSQLFAGSRMHYLKERPWVILPPGQEADGSLRGLKRSKAAGVGAQERWDQIGASLMAEADGRGFDKYGERPPTGDYFQSLAELRMPEIVENLQKPGGPKFGVIDVVISVGEGKKLLGSAQYLKEPTRLGDPSCKILSEEDRNARQMKFRPIAHRDFHFDHSQTASSTSPDYPSSETLSEFHGLGTPMEQPMLAAGLFPAPVLHSSGESTFWSPPPLSFPPLSSSLSDYASSPEDGRHRRGQMRVGSLGGKGVGETIGLPSQPTNSAMFGYYLDNASSQDSIVIPALRSRQNSMTQPPLAMNIMPPPQKPASSFGISPFKRRRNSTLPTPDDWSLKRRGSFRRNSEANTTGKNSQPTTALGISRRGVFTAAMSPVGISPIKAKTVQSGIGKNAATLSNASVNSISSARPSLVIKRVLITAKGKAVLDKTFSAPLRLASSVPRSKPPPRRSVRVASSEVPGSAPDGDSTLLAYRSKAEASKDPATPPPSSPQPFAGVETATNAEKDNVKFGRFSAPSVLGHIIDRDRASSERTDDVKITSNLSPLSEWPANSNDDTVQPNDIMSMDGANDDKVSQPGSSSNTRSKGKQKAGIKPSMNRPKGVTLLDSANTTPVVPIPNAPAAPAITHPTLPLHREPSDDTLDLSSVPSTPNSAKIPKHKAKPKTRRDLNDDPDDDFAPSLAKATPTYTITPSATATATAGSVLGFSNRKHIRVRPEYGFFDTPPLSQDCVITYAKAGPWSAVPVSAGAGVGLGTGIGWGEVVRQVRCERPGWFKEDEVVFAVRFLVG</sequence>
<dbReference type="AlphaFoldDB" id="A0A8E2JJ44"/>
<feature type="compositionally biased region" description="Low complexity" evidence="1">
    <location>
        <begin position="472"/>
        <end position="481"/>
    </location>
</feature>
<keyword evidence="3" id="KW-1185">Reference proteome</keyword>
<dbReference type="Proteomes" id="UP000250266">
    <property type="component" value="Unassembled WGS sequence"/>
</dbReference>
<feature type="region of interest" description="Disordered" evidence="1">
    <location>
        <begin position="773"/>
        <end position="929"/>
    </location>
</feature>
<dbReference type="EMBL" id="KV744835">
    <property type="protein sequence ID" value="OCK84560.1"/>
    <property type="molecule type" value="Genomic_DNA"/>
</dbReference>
<feature type="region of interest" description="Disordered" evidence="1">
    <location>
        <begin position="550"/>
        <end position="607"/>
    </location>
</feature>
<feature type="compositionally biased region" description="Basic and acidic residues" evidence="1">
    <location>
        <begin position="773"/>
        <end position="784"/>
    </location>
</feature>
<proteinExistence type="predicted"/>
<feature type="compositionally biased region" description="Polar residues" evidence="1">
    <location>
        <begin position="889"/>
        <end position="899"/>
    </location>
</feature>
<protein>
    <submittedName>
        <fullName evidence="2">Uncharacterized protein</fullName>
    </submittedName>
</protein>
<feature type="compositionally biased region" description="Basic residues" evidence="1">
    <location>
        <begin position="902"/>
        <end position="911"/>
    </location>
</feature>
<feature type="compositionally biased region" description="Polar residues" evidence="1">
    <location>
        <begin position="410"/>
        <end position="426"/>
    </location>
</feature>
<name>A0A8E2JJ44_9PEZI</name>
<feature type="compositionally biased region" description="Polar residues" evidence="1">
    <location>
        <begin position="594"/>
        <end position="607"/>
    </location>
</feature>
<dbReference type="OrthoDB" id="3556832at2759"/>
<reference evidence="2 3" key="1">
    <citation type="journal article" date="2016" name="Nat. Commun.">
        <title>Ectomycorrhizal ecology is imprinted in the genome of the dominant symbiotic fungus Cenococcum geophilum.</title>
        <authorList>
            <consortium name="DOE Joint Genome Institute"/>
            <person name="Peter M."/>
            <person name="Kohler A."/>
            <person name="Ohm R.A."/>
            <person name="Kuo A."/>
            <person name="Krutzmann J."/>
            <person name="Morin E."/>
            <person name="Arend M."/>
            <person name="Barry K.W."/>
            <person name="Binder M."/>
            <person name="Choi C."/>
            <person name="Clum A."/>
            <person name="Copeland A."/>
            <person name="Grisel N."/>
            <person name="Haridas S."/>
            <person name="Kipfer T."/>
            <person name="LaButti K."/>
            <person name="Lindquist E."/>
            <person name="Lipzen A."/>
            <person name="Maire R."/>
            <person name="Meier B."/>
            <person name="Mihaltcheva S."/>
            <person name="Molinier V."/>
            <person name="Murat C."/>
            <person name="Poggeler S."/>
            <person name="Quandt C.A."/>
            <person name="Sperisen C."/>
            <person name="Tritt A."/>
            <person name="Tisserant E."/>
            <person name="Crous P.W."/>
            <person name="Henrissat B."/>
            <person name="Nehls U."/>
            <person name="Egli S."/>
            <person name="Spatafora J.W."/>
            <person name="Grigoriev I.V."/>
            <person name="Martin F.M."/>
        </authorList>
    </citation>
    <scope>NUCLEOTIDE SEQUENCE [LARGE SCALE GENOMIC DNA]</scope>
    <source>
        <strain evidence="2 3">CBS 459.81</strain>
    </source>
</reference>
<organism evidence="2 3">
    <name type="scientific">Lepidopterella palustris CBS 459.81</name>
    <dbReference type="NCBI Taxonomy" id="1314670"/>
    <lineage>
        <taxon>Eukaryota</taxon>
        <taxon>Fungi</taxon>
        <taxon>Dikarya</taxon>
        <taxon>Ascomycota</taxon>
        <taxon>Pezizomycotina</taxon>
        <taxon>Dothideomycetes</taxon>
        <taxon>Pleosporomycetidae</taxon>
        <taxon>Mytilinidiales</taxon>
        <taxon>Argynnaceae</taxon>
        <taxon>Lepidopterella</taxon>
    </lineage>
</organism>
<evidence type="ECO:0000313" key="3">
    <source>
        <dbReference type="Proteomes" id="UP000250266"/>
    </source>
</evidence>
<feature type="region of interest" description="Disordered" evidence="1">
    <location>
        <begin position="685"/>
        <end position="743"/>
    </location>
</feature>
<evidence type="ECO:0000313" key="2">
    <source>
        <dbReference type="EMBL" id="OCK84560.1"/>
    </source>
</evidence>
<feature type="region of interest" description="Disordered" evidence="1">
    <location>
        <begin position="407"/>
        <end position="426"/>
    </location>
</feature>
<feature type="compositionally biased region" description="Polar residues" evidence="1">
    <location>
        <begin position="150"/>
        <end position="166"/>
    </location>
</feature>
<evidence type="ECO:0000256" key="1">
    <source>
        <dbReference type="SAM" id="MobiDB-lite"/>
    </source>
</evidence>
<feature type="region of interest" description="Disordered" evidence="1">
    <location>
        <begin position="98"/>
        <end position="171"/>
    </location>
</feature>
<gene>
    <name evidence="2" type="ORF">K432DRAFT_115944</name>
</gene>